<dbReference type="GO" id="GO:0005737">
    <property type="term" value="C:cytoplasm"/>
    <property type="evidence" value="ECO:0007669"/>
    <property type="project" value="UniProtKB-SubCell"/>
</dbReference>
<keyword evidence="7" id="KW-0391">Immunity</keyword>
<keyword evidence="3 8" id="KW-0479">Metal-binding</keyword>
<comment type="subcellular location">
    <subcellularLocation>
        <location evidence="1">Cytoplasm</location>
    </subcellularLocation>
</comment>
<dbReference type="GO" id="GO:0031048">
    <property type="term" value="P:regulatory ncRNA-mediated heterochromatin formation"/>
    <property type="evidence" value="ECO:0007669"/>
    <property type="project" value="TreeGrafter"/>
</dbReference>
<evidence type="ECO:0000313" key="12">
    <source>
        <dbReference type="EMBL" id="QIX01562.1"/>
    </source>
</evidence>
<evidence type="ECO:0000256" key="6">
    <source>
        <dbReference type="ARBA" id="ARBA00022833"/>
    </source>
</evidence>
<dbReference type="InterPro" id="IPR047187">
    <property type="entry name" value="SF1_C_Upf1"/>
</dbReference>
<evidence type="ECO:0000256" key="1">
    <source>
        <dbReference type="ARBA" id="ARBA00004496"/>
    </source>
</evidence>
<evidence type="ECO:0000256" key="7">
    <source>
        <dbReference type="ARBA" id="ARBA00022859"/>
    </source>
</evidence>
<reference evidence="12 13" key="1">
    <citation type="journal article" date="2016" name="Sci. Rep.">
        <title>Peltaster fructicola genome reveals evolution from an invasive phytopathogen to an ectophytic parasite.</title>
        <authorList>
            <person name="Xu C."/>
            <person name="Chen H."/>
            <person name="Gleason M.L."/>
            <person name="Xu J.R."/>
            <person name="Liu H."/>
            <person name="Zhang R."/>
            <person name="Sun G."/>
        </authorList>
    </citation>
    <scope>NUCLEOTIDE SEQUENCE [LARGE SCALE GENOMIC DNA]</scope>
    <source>
        <strain evidence="12 13">LNHT1506</strain>
    </source>
</reference>
<dbReference type="Pfam" id="PF13086">
    <property type="entry name" value="AAA_11"/>
    <property type="match status" value="1"/>
</dbReference>
<dbReference type="Pfam" id="PF20173">
    <property type="entry name" value="ZnF_RZ-type"/>
    <property type="match status" value="1"/>
</dbReference>
<evidence type="ECO:0000256" key="2">
    <source>
        <dbReference type="ARBA" id="ARBA00022490"/>
    </source>
</evidence>
<dbReference type="InterPro" id="IPR027417">
    <property type="entry name" value="P-loop_NTPase"/>
</dbReference>
<evidence type="ECO:0000256" key="4">
    <source>
        <dbReference type="ARBA" id="ARBA00022771"/>
    </source>
</evidence>
<evidence type="ECO:0000313" key="13">
    <source>
        <dbReference type="Proteomes" id="UP000503462"/>
    </source>
</evidence>
<keyword evidence="4 8" id="KW-0863">Zinc-finger</keyword>
<evidence type="ECO:0000256" key="8">
    <source>
        <dbReference type="PROSITE-ProRule" id="PRU00723"/>
    </source>
</evidence>
<evidence type="ECO:0000259" key="11">
    <source>
        <dbReference type="PROSITE" id="PS51981"/>
    </source>
</evidence>
<dbReference type="InterPro" id="IPR045055">
    <property type="entry name" value="DNA2/NAM7-like"/>
</dbReference>
<dbReference type="PROSITE" id="PS50103">
    <property type="entry name" value="ZF_C3H1"/>
    <property type="match status" value="1"/>
</dbReference>
<feature type="zinc finger region" description="C3H1-type" evidence="8">
    <location>
        <begin position="7"/>
        <end position="34"/>
    </location>
</feature>
<dbReference type="PANTHER" id="PTHR10887:SF445">
    <property type="entry name" value="NFX1-TYPE ZINC FINGER-CONTAINING PROTEIN 1"/>
    <property type="match status" value="1"/>
</dbReference>
<evidence type="ECO:0000256" key="5">
    <source>
        <dbReference type="ARBA" id="ARBA00022806"/>
    </source>
</evidence>
<dbReference type="GO" id="GO:0031380">
    <property type="term" value="C:nuclear RNA-directed RNA polymerase complex"/>
    <property type="evidence" value="ECO:0007669"/>
    <property type="project" value="TreeGrafter"/>
</dbReference>
<dbReference type="InterPro" id="IPR041679">
    <property type="entry name" value="DNA2/NAM7-like_C"/>
</dbReference>
<dbReference type="CDD" id="cd17936">
    <property type="entry name" value="EEXXEc_NFX1"/>
    <property type="match status" value="1"/>
</dbReference>
<keyword evidence="13" id="KW-1185">Reference proteome</keyword>
<dbReference type="Proteomes" id="UP000503462">
    <property type="component" value="Chromosome 5"/>
</dbReference>
<name>A0A6H0Y3G7_9PEZI</name>
<dbReference type="Gene3D" id="3.40.50.300">
    <property type="entry name" value="P-loop containing nucleotide triphosphate hydrolases"/>
    <property type="match status" value="2"/>
</dbReference>
<dbReference type="SUPFAM" id="SSF52540">
    <property type="entry name" value="P-loop containing nucleoside triphosphate hydrolases"/>
    <property type="match status" value="1"/>
</dbReference>
<dbReference type="PANTHER" id="PTHR10887">
    <property type="entry name" value="DNA2/NAM7 HELICASE FAMILY"/>
    <property type="match status" value="1"/>
</dbReference>
<dbReference type="EMBL" id="CP051143">
    <property type="protein sequence ID" value="QIX01562.1"/>
    <property type="molecule type" value="Genomic_DNA"/>
</dbReference>
<dbReference type="PROSITE" id="PS51981">
    <property type="entry name" value="ZF_RZ"/>
    <property type="match status" value="1"/>
</dbReference>
<keyword evidence="2" id="KW-0963">Cytoplasm</keyword>
<dbReference type="CDD" id="cd18808">
    <property type="entry name" value="SF1_C_Upf1"/>
    <property type="match status" value="1"/>
</dbReference>
<keyword evidence="5" id="KW-0347">Helicase</keyword>
<evidence type="ECO:0000256" key="3">
    <source>
        <dbReference type="ARBA" id="ARBA00022723"/>
    </source>
</evidence>
<gene>
    <name evidence="12" type="ORF">AMS68_007079</name>
</gene>
<accession>A0A6H0Y3G7</accession>
<dbReference type="InterPro" id="IPR000571">
    <property type="entry name" value="Znf_CCCH"/>
</dbReference>
<dbReference type="GO" id="GO:0002376">
    <property type="term" value="P:immune system process"/>
    <property type="evidence" value="ECO:0007669"/>
    <property type="project" value="UniProtKB-KW"/>
</dbReference>
<keyword evidence="5" id="KW-0067">ATP-binding</keyword>
<evidence type="ECO:0000256" key="9">
    <source>
        <dbReference type="SAM" id="Coils"/>
    </source>
</evidence>
<protein>
    <submittedName>
        <fullName evidence="12">Uncharacterized protein</fullName>
    </submittedName>
</protein>
<evidence type="ECO:0000259" key="10">
    <source>
        <dbReference type="PROSITE" id="PS50103"/>
    </source>
</evidence>
<keyword evidence="9" id="KW-0175">Coiled coil</keyword>
<keyword evidence="5" id="KW-0547">Nucleotide-binding</keyword>
<feature type="coiled-coil region" evidence="9">
    <location>
        <begin position="1461"/>
        <end position="1492"/>
    </location>
</feature>
<dbReference type="FunFam" id="3.40.50.300:FF:001660">
    <property type="entry name" value="NF-X1 finger and helicase protein, putative"/>
    <property type="match status" value="1"/>
</dbReference>
<dbReference type="Gene3D" id="4.10.1000.10">
    <property type="entry name" value="Zinc finger, CCCH-type"/>
    <property type="match status" value="1"/>
</dbReference>
<feature type="domain" description="C3H1-type" evidence="10">
    <location>
        <begin position="7"/>
        <end position="34"/>
    </location>
</feature>
<sequence length="1588" mass="179867">MAEATDGGGKKPCQLFLRGRCGYGSECRYSHKFDDDEAAQKHAQRQTLLKEREDKLRLWRFNIPLDKRQLRRVVPLGSKRASFITTALELVETDADRMQEVITSLASEGGLTRIGELVDCEDLDQASQQALSGRFEHRILPLLRLMSNEEVLISAIVESQHATICNYLFGVNGSRSVALFAIVLRCIPARMSALSASVITLSYIYSVNSLAQLNQDLRQHAEKLCDLANGAKLEGSAARHLLSLRTRLGLISKIDDVPDKPKKVKLAPADLARFTVERDLPGELSRQGARHDNDKQDFDEIAVMPTIQEIESDRNEYLPTDDPQDWHVAGMLGLLDRQFRLLREDTVGQLRDAAKAELDRLKQSVPDKSMANRGARTRRYDNVRLVDMVFHPYKGLILVLSFDQPQVLSNASNKKRKEYWEDSNRLNAETLICLLGSNGYTAFLTISTPPDTRGNLKPEGFMLKQDARWSDPQVVTVLAHLVDESAEEIEALLQNFGHGFNYSVKHCLIEFPGILLPAFKPTLMALQEMSFKEEYPFADVLGPLTEEQDERRHIPPPLYAQHQDFRFDLSCLVTDDEPLTLDPAHPIQASELCERSNLDLGQAEAIIAALTHSFALIQGPPGTGKSYTGEALMKVLLANKQNGDLNSILFTSYTNHALDQALEHHVDAGVEQIVRIGSRSKSEKLAAINLHTVAMQYDDTKKERALKWKIRHTMDDTSKQIHTILAELRCCTSEAGINAHLRKTAEHFWSQLFDNHIELDEHGQEWQVVGGRRTFDEYLNGGSRVGDCRPLHELRGVIDLEELTHSERSRLYQAWIYEIVEPVQRKLIDKLAIYSEEKQAHEKIDEELKLRVLSASNVIGVTTSGLARNLSYLRRLNSKVLVVEEAGEVLEAHILTALLPSIEHVVLIGDHQQLRPKAQNYDLSCENPRSQVTLDVSLFERLVDPKPGFSKLPYSTLNTQRRMHPEISAIIRNASYSELVDGPSVQLHPPVTGMKHRLFWFDHQVLEDSQNDDLQSTSHTNDFEVEMVSSLVQHIVNQGIYSTDDIAVITPYLGQLRKLRRKLQHFSHIVLNERDNADLELDQDDSEKILEESRPTYSRSSLLRAVRLATVDNFQGEEAKVVIISLVRSNKLNKCGFLRTPNRMNVLLSRAKHGMYIIGNTATAANLVLMSSYGEVDLNESPCIFLRCGHIFTVESLDGVMNMAAYYDLDITGMPMSINGPSIPFSYRELKHCPDCRASLADVERYGRIIKRATLDESTKKFISWSKRECNRFAIELQKEQDNLVATRESFKVPVESLLALDRSKLDMPSLVKALGDDRRYRRISLLRGRLSRFSKEVHSDEQPFKRVQQLVELARRRAAPQPGPNEFQFDNSILQTSGGILVETLRVRLDCVVYNDLAYLWKTIAAEQRSSFQFNFSSQREVCDDLRMLTKQHKYPLQQTESNIFWAQFAAMQLMLSNQANMYSEEAAELRQEANQRLDEAQALCEQHSGQTQSVHEEVEEIRKMLTILSPTEMRMVVQAMAKEFSTTGHWYRCINDHPFTIGECGLPMQRATCPECGAGIGGEHHQAVAGMQHAEDIEQQFGGLQL</sequence>
<dbReference type="InterPro" id="IPR041677">
    <property type="entry name" value="DNA2/NAM7_AAA_11"/>
</dbReference>
<dbReference type="GO" id="GO:0008270">
    <property type="term" value="F:zinc ion binding"/>
    <property type="evidence" value="ECO:0007669"/>
    <property type="project" value="UniProtKB-KW"/>
</dbReference>
<feature type="domain" description="RZ-type" evidence="11">
    <location>
        <begin position="1510"/>
        <end position="1582"/>
    </location>
</feature>
<dbReference type="GO" id="GO:0004386">
    <property type="term" value="F:helicase activity"/>
    <property type="evidence" value="ECO:0007669"/>
    <property type="project" value="InterPro"/>
</dbReference>
<proteinExistence type="predicted"/>
<dbReference type="InterPro" id="IPR046439">
    <property type="entry name" value="ZF_RZ_dom"/>
</dbReference>
<organism evidence="12 13">
    <name type="scientific">Peltaster fructicola</name>
    <dbReference type="NCBI Taxonomy" id="286661"/>
    <lineage>
        <taxon>Eukaryota</taxon>
        <taxon>Fungi</taxon>
        <taxon>Dikarya</taxon>
        <taxon>Ascomycota</taxon>
        <taxon>Pezizomycotina</taxon>
        <taxon>Dothideomycetes</taxon>
        <taxon>Dothideomycetes incertae sedis</taxon>
        <taxon>Peltaster</taxon>
    </lineage>
</organism>
<keyword evidence="5" id="KW-0378">Hydrolase</keyword>
<dbReference type="OrthoDB" id="2423195at2759"/>
<keyword evidence="6 8" id="KW-0862">Zinc</keyword>
<dbReference type="Pfam" id="PF13087">
    <property type="entry name" value="AAA_12"/>
    <property type="match status" value="1"/>
</dbReference>